<organism evidence="1 2">
    <name type="scientific">Amblyomma americanum</name>
    <name type="common">Lone star tick</name>
    <dbReference type="NCBI Taxonomy" id="6943"/>
    <lineage>
        <taxon>Eukaryota</taxon>
        <taxon>Metazoa</taxon>
        <taxon>Ecdysozoa</taxon>
        <taxon>Arthropoda</taxon>
        <taxon>Chelicerata</taxon>
        <taxon>Arachnida</taxon>
        <taxon>Acari</taxon>
        <taxon>Parasitiformes</taxon>
        <taxon>Ixodida</taxon>
        <taxon>Ixodoidea</taxon>
        <taxon>Ixodidae</taxon>
        <taxon>Amblyomminae</taxon>
        <taxon>Amblyomma</taxon>
    </lineage>
</organism>
<name>A0AAQ4F2I1_AMBAM</name>
<evidence type="ECO:0000313" key="2">
    <source>
        <dbReference type="Proteomes" id="UP001321473"/>
    </source>
</evidence>
<proteinExistence type="predicted"/>
<comment type="caution">
    <text evidence="1">The sequence shown here is derived from an EMBL/GenBank/DDBJ whole genome shotgun (WGS) entry which is preliminary data.</text>
</comment>
<reference evidence="1 2" key="1">
    <citation type="journal article" date="2023" name="Arcadia Sci">
        <title>De novo assembly of a long-read Amblyomma americanum tick genome.</title>
        <authorList>
            <person name="Chou S."/>
            <person name="Poskanzer K.E."/>
            <person name="Rollins M."/>
            <person name="Thuy-Boun P.S."/>
        </authorList>
    </citation>
    <scope>NUCLEOTIDE SEQUENCE [LARGE SCALE GENOMIC DNA]</scope>
    <source>
        <strain evidence="1">F_SG_1</strain>
        <tissue evidence="1">Salivary glands</tissue>
    </source>
</reference>
<dbReference type="Proteomes" id="UP001321473">
    <property type="component" value="Unassembled WGS sequence"/>
</dbReference>
<keyword evidence="2" id="KW-1185">Reference proteome</keyword>
<evidence type="ECO:0000313" key="1">
    <source>
        <dbReference type="EMBL" id="KAK8781360.1"/>
    </source>
</evidence>
<protein>
    <submittedName>
        <fullName evidence="1">Uncharacterized protein</fullName>
    </submittedName>
</protein>
<gene>
    <name evidence="1" type="ORF">V5799_017299</name>
</gene>
<sequence>MKVTGTSIGGCACSRRDANQCSFPLFLIWRGGVHMSGSQTSWASTRRKIAGVCLRTSRLCALKCALPFISLIIGSKS</sequence>
<dbReference type="EMBL" id="JARKHS020007733">
    <property type="protein sequence ID" value="KAK8781360.1"/>
    <property type="molecule type" value="Genomic_DNA"/>
</dbReference>
<dbReference type="AlphaFoldDB" id="A0AAQ4F2I1"/>
<accession>A0AAQ4F2I1</accession>